<dbReference type="InterPro" id="IPR051553">
    <property type="entry name" value="Ran_GTPase-activating"/>
</dbReference>
<dbReference type="EMBL" id="JOWA01000132">
    <property type="protein sequence ID" value="KEZ40114.1"/>
    <property type="molecule type" value="Genomic_DNA"/>
</dbReference>
<dbReference type="HOGENOM" id="CLU_005210_4_0_1"/>
<dbReference type="AlphaFoldDB" id="A0A084FYF2"/>
<dbReference type="KEGG" id="sapo:SAPIO_CDS9139"/>
<accession>A0A084FYF2</accession>
<dbReference type="RefSeq" id="XP_016639913.1">
    <property type="nucleotide sequence ID" value="XM_016790610.1"/>
</dbReference>
<feature type="repeat" description="RCC1" evidence="3">
    <location>
        <begin position="273"/>
        <end position="330"/>
    </location>
</feature>
<dbReference type="Pfam" id="PF25390">
    <property type="entry name" value="WD40_RLD"/>
    <property type="match status" value="1"/>
</dbReference>
<dbReference type="GO" id="GO:0005085">
    <property type="term" value="F:guanyl-nucleotide exchange factor activity"/>
    <property type="evidence" value="ECO:0007669"/>
    <property type="project" value="TreeGrafter"/>
</dbReference>
<dbReference type="PROSITE" id="PS00625">
    <property type="entry name" value="RCC1_1"/>
    <property type="match status" value="1"/>
</dbReference>
<feature type="repeat" description="RCC1" evidence="3">
    <location>
        <begin position="388"/>
        <end position="452"/>
    </location>
</feature>
<dbReference type="Proteomes" id="UP000028545">
    <property type="component" value="Unassembled WGS sequence"/>
</dbReference>
<sequence>MKTRDKKPAPKDDKLSKGNKAIPVKTSSKRKRVEDDHVHDHVTAKRTSRGGNAKTKTRRLGSSVLPKPQKPIPTAKKQERKVSETVNEAPRQPLDVFVFGEGSGGELGLGSKIVEGLPLTDVSKPRLNTLLSSADVGVVQIACGGMHAVALTKDNKILTWGVNDLGALGRNTNVPEEEDDELNPAESHPGPIDTSGLDPSIVWVQVVAGDNASFALTEDGRVYGWGTFRSDEGIIGFSDKARIQATPVLVPDLKDIRRLAMGTNHVLALDGKGKVFTWGAGDQSQLARRVVAGHAKSALRPASIGRLPLRGAKAVKIACGSYHSFAIDQEGRVHGWGLNNYAELAIADGAGEDGAAVLKPSLIHALENYNVVDIAGGEHHSLACTADGKLLTWGRMDGCQVGLRDEVFTEDNTIYDERGNPRILVDPTESPDLPFISLVAAGTDHSFAVTSKGKAYSWGFADSGRTGHDVEADVEIPTLINSKPVREKKLIFAGAGGSFSILASAAQDE</sequence>
<evidence type="ECO:0000313" key="7">
    <source>
        <dbReference type="Proteomes" id="UP000028545"/>
    </source>
</evidence>
<evidence type="ECO:0000256" key="1">
    <source>
        <dbReference type="ARBA" id="ARBA00022658"/>
    </source>
</evidence>
<dbReference type="OMA" id="TWGINAT"/>
<protein>
    <submittedName>
        <fullName evidence="6">Protein pim1</fullName>
    </submittedName>
</protein>
<dbReference type="PRINTS" id="PR00633">
    <property type="entry name" value="RCCNDNSATION"/>
</dbReference>
<dbReference type="GO" id="GO:0005737">
    <property type="term" value="C:cytoplasm"/>
    <property type="evidence" value="ECO:0007669"/>
    <property type="project" value="TreeGrafter"/>
</dbReference>
<keyword evidence="2" id="KW-0677">Repeat</keyword>
<dbReference type="SUPFAM" id="SSF50985">
    <property type="entry name" value="RCC1/BLIP-II"/>
    <property type="match status" value="1"/>
</dbReference>
<dbReference type="InterPro" id="IPR058923">
    <property type="entry name" value="RCC1-like_dom"/>
</dbReference>
<feature type="repeat" description="RCC1" evidence="3">
    <location>
        <begin position="155"/>
        <end position="219"/>
    </location>
</feature>
<dbReference type="PANTHER" id="PTHR45982">
    <property type="entry name" value="REGULATOR OF CHROMOSOME CONDENSATION"/>
    <property type="match status" value="1"/>
</dbReference>
<feature type="compositionally biased region" description="Basic and acidic residues" evidence="4">
    <location>
        <begin position="1"/>
        <end position="16"/>
    </location>
</feature>
<feature type="repeat" description="RCC1" evidence="3">
    <location>
        <begin position="453"/>
        <end position="506"/>
    </location>
</feature>
<dbReference type="PROSITE" id="PS00626">
    <property type="entry name" value="RCC1_2"/>
    <property type="match status" value="3"/>
</dbReference>
<feature type="repeat" description="RCC1" evidence="3">
    <location>
        <begin position="331"/>
        <end position="387"/>
    </location>
</feature>
<dbReference type="GeneID" id="27728211"/>
<dbReference type="PROSITE" id="PS50012">
    <property type="entry name" value="RCC1_3"/>
    <property type="match status" value="7"/>
</dbReference>
<feature type="compositionally biased region" description="Basic and acidic residues" evidence="4">
    <location>
        <begin position="32"/>
        <end position="43"/>
    </location>
</feature>
<dbReference type="InterPro" id="IPR009091">
    <property type="entry name" value="RCC1/BLIP-II"/>
</dbReference>
<evidence type="ECO:0000259" key="5">
    <source>
        <dbReference type="Pfam" id="PF25390"/>
    </source>
</evidence>
<dbReference type="OrthoDB" id="61110at2759"/>
<organism evidence="6 7">
    <name type="scientific">Pseudallescheria apiosperma</name>
    <name type="common">Scedosporium apiospermum</name>
    <dbReference type="NCBI Taxonomy" id="563466"/>
    <lineage>
        <taxon>Eukaryota</taxon>
        <taxon>Fungi</taxon>
        <taxon>Dikarya</taxon>
        <taxon>Ascomycota</taxon>
        <taxon>Pezizomycotina</taxon>
        <taxon>Sordariomycetes</taxon>
        <taxon>Hypocreomycetidae</taxon>
        <taxon>Microascales</taxon>
        <taxon>Microascaceae</taxon>
        <taxon>Scedosporium</taxon>
    </lineage>
</organism>
<dbReference type="Gene3D" id="2.130.10.30">
    <property type="entry name" value="Regulator of chromosome condensation 1/beta-lactamase-inhibitor protein II"/>
    <property type="match status" value="1"/>
</dbReference>
<feature type="domain" description="RCC1-like" evidence="5">
    <location>
        <begin position="95"/>
        <end position="501"/>
    </location>
</feature>
<feature type="region of interest" description="Disordered" evidence="4">
    <location>
        <begin position="170"/>
        <end position="191"/>
    </location>
</feature>
<dbReference type="PANTHER" id="PTHR45982:SF1">
    <property type="entry name" value="REGULATOR OF CHROMOSOME CONDENSATION"/>
    <property type="match status" value="1"/>
</dbReference>
<keyword evidence="7" id="KW-1185">Reference proteome</keyword>
<dbReference type="InterPro" id="IPR000408">
    <property type="entry name" value="Reg_chr_condens"/>
</dbReference>
<feature type="repeat" description="RCC1" evidence="3">
    <location>
        <begin position="94"/>
        <end position="154"/>
    </location>
</feature>
<evidence type="ECO:0000256" key="4">
    <source>
        <dbReference type="SAM" id="MobiDB-lite"/>
    </source>
</evidence>
<comment type="caution">
    <text evidence="6">The sequence shown here is derived from an EMBL/GenBank/DDBJ whole genome shotgun (WGS) entry which is preliminary data.</text>
</comment>
<reference evidence="6 7" key="1">
    <citation type="journal article" date="2014" name="Genome Announc.">
        <title>Draft genome sequence of the pathogenic fungus Scedosporium apiospermum.</title>
        <authorList>
            <person name="Vandeputte P."/>
            <person name="Ghamrawi S."/>
            <person name="Rechenmann M."/>
            <person name="Iltis A."/>
            <person name="Giraud S."/>
            <person name="Fleury M."/>
            <person name="Thornton C."/>
            <person name="Delhaes L."/>
            <person name="Meyer W."/>
            <person name="Papon N."/>
            <person name="Bouchara J.P."/>
        </authorList>
    </citation>
    <scope>NUCLEOTIDE SEQUENCE [LARGE SCALE GENOMIC DNA]</scope>
    <source>
        <strain evidence="6 7">IHEM 14462</strain>
    </source>
</reference>
<evidence type="ECO:0000313" key="6">
    <source>
        <dbReference type="EMBL" id="KEZ40114.1"/>
    </source>
</evidence>
<name>A0A084FYF2_PSEDA</name>
<gene>
    <name evidence="6" type="ORF">SAPIO_CDS9139</name>
</gene>
<feature type="repeat" description="RCC1" evidence="3">
    <location>
        <begin position="220"/>
        <end position="272"/>
    </location>
</feature>
<proteinExistence type="predicted"/>
<keyword evidence="1" id="KW-0344">Guanine-nucleotide releasing factor</keyword>
<evidence type="ECO:0000256" key="2">
    <source>
        <dbReference type="ARBA" id="ARBA00022737"/>
    </source>
</evidence>
<feature type="region of interest" description="Disordered" evidence="4">
    <location>
        <begin position="1"/>
        <end position="87"/>
    </location>
</feature>
<dbReference type="VEuPathDB" id="FungiDB:SAPIO_CDS9139"/>
<evidence type="ECO:0000256" key="3">
    <source>
        <dbReference type="PROSITE-ProRule" id="PRU00235"/>
    </source>
</evidence>